<evidence type="ECO:0000313" key="2">
    <source>
        <dbReference type="EMBL" id="STY67336.1"/>
    </source>
</evidence>
<evidence type="ECO:0000313" key="1">
    <source>
        <dbReference type="EMBL" id="STY66940.1"/>
    </source>
</evidence>
<dbReference type="Proteomes" id="UP000254031">
    <property type="component" value="Unassembled WGS sequence"/>
</dbReference>
<name>A0A378NEW1_MANHA</name>
<proteinExistence type="predicted"/>
<organism evidence="1 3">
    <name type="scientific">Mannheimia haemolytica</name>
    <name type="common">Pasteurella haemolytica</name>
    <dbReference type="NCBI Taxonomy" id="75985"/>
    <lineage>
        <taxon>Bacteria</taxon>
        <taxon>Pseudomonadati</taxon>
        <taxon>Pseudomonadota</taxon>
        <taxon>Gammaproteobacteria</taxon>
        <taxon>Pasteurellales</taxon>
        <taxon>Pasteurellaceae</taxon>
        <taxon>Mannheimia</taxon>
    </lineage>
</organism>
<protein>
    <submittedName>
        <fullName evidence="1">Uncharacterized protein</fullName>
    </submittedName>
</protein>
<dbReference type="RefSeq" id="WP_020824223.1">
    <property type="nucleotide sequence ID" value="NZ_CP017484.1"/>
</dbReference>
<dbReference type="AlphaFoldDB" id="A0A378NEW1"/>
<accession>A0A378NEW1</accession>
<sequence length="54" mass="6307">MTRNIETGVEIVAVGKLQHSTYPQYSRQNAIMLINRKIERFNVGRDKPISLYKE</sequence>
<dbReference type="EMBL" id="UGPL01000006">
    <property type="protein sequence ID" value="STY66940.1"/>
    <property type="molecule type" value="Genomic_DNA"/>
</dbReference>
<evidence type="ECO:0000313" key="3">
    <source>
        <dbReference type="Proteomes" id="UP000254031"/>
    </source>
</evidence>
<gene>
    <name evidence="1" type="ORF">NCTC9380_02272</name>
    <name evidence="2" type="ORF">NCTC9380_02689</name>
</gene>
<reference evidence="1 3" key="1">
    <citation type="submission" date="2018-06" db="EMBL/GenBank/DDBJ databases">
        <authorList>
            <consortium name="Pathogen Informatics"/>
            <person name="Doyle S."/>
        </authorList>
    </citation>
    <scope>NUCLEOTIDE SEQUENCE [LARGE SCALE GENOMIC DNA]</scope>
    <source>
        <strain evidence="1 3">NCTC9380</strain>
    </source>
</reference>
<dbReference type="EMBL" id="UGPL01000006">
    <property type="protein sequence ID" value="STY67336.1"/>
    <property type="molecule type" value="Genomic_DNA"/>
</dbReference>